<sequence length="248" mass="27540">MMTPDLRPVVFADLDDTLFQTVAKMTEPPCETRLASVATNGKHSYMTEAQAATVAWLLETTRLIPTTARSSDVLARTTLPFRDFRICSNGGAILDPDGAHDPDWAKHAARVSAAHTDIFSALQDSVVQKTPQHLLRSWFVLEQGIPIYFVVKINEETDAEVLDDAEAICRETVGDKLVFHRNGRNMSFTPAGLTKIDSVKEVLGRLSDRDRRPIWGMGDSLSDLPFMRLCQMIVAPTGSQIGRTRLKE</sequence>
<name>A0A1G8UJG2_9RHOB</name>
<dbReference type="EMBL" id="FNEJ01000043">
    <property type="protein sequence ID" value="SDJ53909.1"/>
    <property type="molecule type" value="Genomic_DNA"/>
</dbReference>
<dbReference type="InterPro" id="IPR024197">
    <property type="entry name" value="TPP-like"/>
</dbReference>
<dbReference type="AlphaFoldDB" id="A0A1G8UJG2"/>
<dbReference type="STRING" id="555512.SAMN04487993_10435"/>
<dbReference type="Gene3D" id="3.90.1070.10">
    <property type="match status" value="1"/>
</dbReference>
<dbReference type="OrthoDB" id="8746852at2"/>
<keyword evidence="2" id="KW-1185">Reference proteome</keyword>
<dbReference type="PIRSF" id="PIRSF030802">
    <property type="entry name" value="UCP030802"/>
    <property type="match status" value="1"/>
</dbReference>
<organism evidence="1 2">
    <name type="scientific">Salipiger marinus</name>
    <dbReference type="NCBI Taxonomy" id="555512"/>
    <lineage>
        <taxon>Bacteria</taxon>
        <taxon>Pseudomonadati</taxon>
        <taxon>Pseudomonadota</taxon>
        <taxon>Alphaproteobacteria</taxon>
        <taxon>Rhodobacterales</taxon>
        <taxon>Roseobacteraceae</taxon>
        <taxon>Salipiger</taxon>
    </lineage>
</organism>
<accession>A0A1G8UJG2</accession>
<evidence type="ECO:0000313" key="1">
    <source>
        <dbReference type="EMBL" id="SDJ53909.1"/>
    </source>
</evidence>
<reference evidence="2" key="1">
    <citation type="submission" date="2016-10" db="EMBL/GenBank/DDBJ databases">
        <authorList>
            <person name="Varghese N."/>
            <person name="Submissions S."/>
        </authorList>
    </citation>
    <scope>NUCLEOTIDE SEQUENCE [LARGE SCALE GENOMIC DNA]</scope>
    <source>
        <strain evidence="2">DSM 26424</strain>
    </source>
</reference>
<dbReference type="Proteomes" id="UP000199093">
    <property type="component" value="Unassembled WGS sequence"/>
</dbReference>
<dbReference type="Gene3D" id="3.40.50.1000">
    <property type="entry name" value="HAD superfamily/HAD-like"/>
    <property type="match status" value="1"/>
</dbReference>
<protein>
    <submittedName>
        <fullName evidence="1">Hydroxymethylpyrimidine pyrophosphatase</fullName>
    </submittedName>
</protein>
<dbReference type="InterPro" id="IPR036412">
    <property type="entry name" value="HAD-like_sf"/>
</dbReference>
<dbReference type="InterPro" id="IPR023214">
    <property type="entry name" value="HAD_sf"/>
</dbReference>
<proteinExistence type="predicted"/>
<dbReference type="RefSeq" id="WP_089852316.1">
    <property type="nucleotide sequence ID" value="NZ_FNEJ01000043.1"/>
</dbReference>
<dbReference type="SUPFAM" id="SSF56784">
    <property type="entry name" value="HAD-like"/>
    <property type="match status" value="1"/>
</dbReference>
<evidence type="ECO:0000313" key="2">
    <source>
        <dbReference type="Proteomes" id="UP000199093"/>
    </source>
</evidence>
<gene>
    <name evidence="1" type="ORF">SAMN04487993_10435</name>
</gene>